<keyword evidence="2" id="KW-0808">Transferase</keyword>
<dbReference type="InterPro" id="IPR017437">
    <property type="entry name" value="ATP-NAD_kinase_PpnK-typ_C"/>
</dbReference>
<feature type="compositionally biased region" description="Low complexity" evidence="8">
    <location>
        <begin position="528"/>
        <end position="538"/>
    </location>
</feature>
<dbReference type="GO" id="GO:0019674">
    <property type="term" value="P:NAD+ metabolic process"/>
    <property type="evidence" value="ECO:0007669"/>
    <property type="project" value="InterPro"/>
</dbReference>
<dbReference type="EMBL" id="BMAR01000017">
    <property type="protein sequence ID" value="GFR47183.1"/>
    <property type="molecule type" value="Genomic_DNA"/>
</dbReference>
<dbReference type="FunFam" id="3.40.50.10330:FF:000019">
    <property type="entry name" value="NAD kinase 2, chloroplastic"/>
    <property type="match status" value="1"/>
</dbReference>
<evidence type="ECO:0000256" key="4">
    <source>
        <dbReference type="ARBA" id="ARBA00022777"/>
    </source>
</evidence>
<dbReference type="FunFam" id="2.60.200.30:FF:000009">
    <property type="entry name" value="Poly(P)/ATP NAD kinase"/>
    <property type="match status" value="1"/>
</dbReference>
<dbReference type="Gene3D" id="3.40.50.10330">
    <property type="entry name" value="Probable inorganic polyphosphate/atp-NAD kinase, domain 1"/>
    <property type="match status" value="1"/>
</dbReference>
<dbReference type="AlphaFoldDB" id="A0AAD3DV44"/>
<dbReference type="InterPro" id="IPR017438">
    <property type="entry name" value="ATP-NAD_kinase_N"/>
</dbReference>
<evidence type="ECO:0000256" key="8">
    <source>
        <dbReference type="SAM" id="MobiDB-lite"/>
    </source>
</evidence>
<keyword evidence="3" id="KW-0547">Nucleotide-binding</keyword>
<dbReference type="GO" id="GO:0006741">
    <property type="term" value="P:NADP+ biosynthetic process"/>
    <property type="evidence" value="ECO:0007669"/>
    <property type="project" value="InterPro"/>
</dbReference>
<dbReference type="Pfam" id="PF01513">
    <property type="entry name" value="NAD_kinase"/>
    <property type="match status" value="1"/>
</dbReference>
<gene>
    <name evidence="9" type="ORF">Agub_g8774</name>
</gene>
<dbReference type="PANTHER" id="PTHR20275">
    <property type="entry name" value="NAD KINASE"/>
    <property type="match status" value="1"/>
</dbReference>
<proteinExistence type="inferred from homology"/>
<keyword evidence="5" id="KW-0067">ATP-binding</keyword>
<keyword evidence="6" id="KW-0521">NADP</keyword>
<evidence type="ECO:0000256" key="5">
    <source>
        <dbReference type="ARBA" id="ARBA00022840"/>
    </source>
</evidence>
<evidence type="ECO:0000256" key="6">
    <source>
        <dbReference type="ARBA" id="ARBA00022857"/>
    </source>
</evidence>
<evidence type="ECO:0000256" key="7">
    <source>
        <dbReference type="ARBA" id="ARBA00023027"/>
    </source>
</evidence>
<evidence type="ECO:0008006" key="11">
    <source>
        <dbReference type="Google" id="ProtNLM"/>
    </source>
</evidence>
<comment type="similarity">
    <text evidence="1">Belongs to the NAD kinase family.</text>
</comment>
<dbReference type="GO" id="GO:0003951">
    <property type="term" value="F:NAD+ kinase activity"/>
    <property type="evidence" value="ECO:0007669"/>
    <property type="project" value="InterPro"/>
</dbReference>
<reference evidence="9 10" key="1">
    <citation type="journal article" date="2021" name="Sci. Rep.">
        <title>Genome sequencing of the multicellular alga Astrephomene provides insights into convergent evolution of germ-soma differentiation.</title>
        <authorList>
            <person name="Yamashita S."/>
            <person name="Yamamoto K."/>
            <person name="Matsuzaki R."/>
            <person name="Suzuki S."/>
            <person name="Yamaguchi H."/>
            <person name="Hirooka S."/>
            <person name="Minakuchi Y."/>
            <person name="Miyagishima S."/>
            <person name="Kawachi M."/>
            <person name="Toyoda A."/>
            <person name="Nozaki H."/>
        </authorList>
    </citation>
    <scope>NUCLEOTIDE SEQUENCE [LARGE SCALE GENOMIC DNA]</scope>
    <source>
        <strain evidence="9 10">NIES-4017</strain>
    </source>
</reference>
<feature type="compositionally biased region" description="Low complexity" evidence="8">
    <location>
        <begin position="509"/>
        <end position="520"/>
    </location>
</feature>
<evidence type="ECO:0000313" key="9">
    <source>
        <dbReference type="EMBL" id="GFR47183.1"/>
    </source>
</evidence>
<evidence type="ECO:0000256" key="1">
    <source>
        <dbReference type="ARBA" id="ARBA00010995"/>
    </source>
</evidence>
<dbReference type="Gene3D" id="2.60.200.30">
    <property type="entry name" value="Probable inorganic polyphosphate/atp-NAD kinase, domain 2"/>
    <property type="match status" value="1"/>
</dbReference>
<evidence type="ECO:0000256" key="3">
    <source>
        <dbReference type="ARBA" id="ARBA00022741"/>
    </source>
</evidence>
<keyword evidence="10" id="KW-1185">Reference proteome</keyword>
<dbReference type="SUPFAM" id="SSF111331">
    <property type="entry name" value="NAD kinase/diacylglycerol kinase-like"/>
    <property type="match status" value="1"/>
</dbReference>
<sequence length="538" mass="58402">MPVPGLARDAGPCRRLVSCNHLTSRAGCWFRRRAGVCHSQNTTNLAPQPSCETTVADPSASEASTSAPAFTVRGTTWPRKSSLYILRTDGKSCSRELVTGTGKLRFAYPSTQQHLLVWRHRPKSVMVIMKLGDELLQPFLEVIDYLGRENKLRVVVEPHVYDKHISGREGFQFVYTFTASDRDRLSEYVDFVVCIGGDGVILHTSCLFKQGMPPVISFAMGSMGFLTNHDFSNFKRDLHAVIFGAQKLDSCALLSLDTLNSLDEPGNSLGVMVTLRMRLACEVWRKGGSRPEQCVEVLNEMVVDRGSSAFLTNIECYEKGRFIARVQADGIMLATPTGSTAYSVAAGGSMVHPNVPAILLTPVCPHSLSFRPIILPDYAELELRIPDNARCTAWVCFDGRSRQELGRGDSVKVRMSENPVPTINRTDLTGDWFDSLERCFRWSDRTVQKPLPYGSSSETAMVTTMMYESSSGPTSATTAGMMMGAAAAVSIGGMDSSFWMDGNIGKDFGSSSGDSSINGGSSSGGVHGSSSNNNGSGA</sequence>
<comment type="caution">
    <text evidence="9">The sequence shown here is derived from an EMBL/GenBank/DDBJ whole genome shotgun (WGS) entry which is preliminary data.</text>
</comment>
<dbReference type="GO" id="GO:0005524">
    <property type="term" value="F:ATP binding"/>
    <property type="evidence" value="ECO:0007669"/>
    <property type="project" value="UniProtKB-KW"/>
</dbReference>
<feature type="region of interest" description="Disordered" evidence="8">
    <location>
        <begin position="509"/>
        <end position="538"/>
    </location>
</feature>
<evidence type="ECO:0000256" key="2">
    <source>
        <dbReference type="ARBA" id="ARBA00022679"/>
    </source>
</evidence>
<dbReference type="InterPro" id="IPR002504">
    <property type="entry name" value="NADK"/>
</dbReference>
<dbReference type="HAMAP" id="MF_00361">
    <property type="entry name" value="NAD_kinase"/>
    <property type="match status" value="1"/>
</dbReference>
<dbReference type="Proteomes" id="UP001054857">
    <property type="component" value="Unassembled WGS sequence"/>
</dbReference>
<keyword evidence="7" id="KW-0520">NAD</keyword>
<name>A0AAD3DV44_9CHLO</name>
<dbReference type="InterPro" id="IPR016064">
    <property type="entry name" value="NAD/diacylglycerol_kinase_sf"/>
</dbReference>
<keyword evidence="4" id="KW-0418">Kinase</keyword>
<organism evidence="9 10">
    <name type="scientific">Astrephomene gubernaculifera</name>
    <dbReference type="NCBI Taxonomy" id="47775"/>
    <lineage>
        <taxon>Eukaryota</taxon>
        <taxon>Viridiplantae</taxon>
        <taxon>Chlorophyta</taxon>
        <taxon>core chlorophytes</taxon>
        <taxon>Chlorophyceae</taxon>
        <taxon>CS clade</taxon>
        <taxon>Chlamydomonadales</taxon>
        <taxon>Astrephomenaceae</taxon>
        <taxon>Astrephomene</taxon>
    </lineage>
</organism>
<dbReference type="Pfam" id="PF20143">
    <property type="entry name" value="NAD_kinase_C"/>
    <property type="match status" value="1"/>
</dbReference>
<evidence type="ECO:0000313" key="10">
    <source>
        <dbReference type="Proteomes" id="UP001054857"/>
    </source>
</evidence>
<dbReference type="PANTHER" id="PTHR20275:SF6">
    <property type="entry name" value="NAD KINASE 2, CHLOROPLASTIC"/>
    <property type="match status" value="1"/>
</dbReference>
<accession>A0AAD3DV44</accession>
<protein>
    <recommendedName>
        <fullName evidence="11">NAD(+) kinase</fullName>
    </recommendedName>
</protein>